<dbReference type="EMBL" id="POUB01000250">
    <property type="protein sequence ID" value="PZF89465.1"/>
    <property type="molecule type" value="Genomic_DNA"/>
</dbReference>
<reference evidence="2 3" key="1">
    <citation type="submission" date="2018-01" db="EMBL/GenBank/DDBJ databases">
        <title>Draft genome sequence of Salinispora sp. 13K206.</title>
        <authorList>
            <person name="Sahin N."/>
            <person name="Saygin H."/>
            <person name="Ay H."/>
        </authorList>
    </citation>
    <scope>NUCLEOTIDE SEQUENCE [LARGE SCALE GENOMIC DNA]</scope>
    <source>
        <strain evidence="2 3">13K206</strain>
    </source>
</reference>
<dbReference type="AlphaFoldDB" id="A0A2W2BQJ3"/>
<dbReference type="OrthoDB" id="3296464at2"/>
<evidence type="ECO:0000313" key="2">
    <source>
        <dbReference type="EMBL" id="PZF89465.1"/>
    </source>
</evidence>
<dbReference type="Proteomes" id="UP000248749">
    <property type="component" value="Unassembled WGS sequence"/>
</dbReference>
<accession>A0A2W2BQJ3</accession>
<evidence type="ECO:0008006" key="4">
    <source>
        <dbReference type="Google" id="ProtNLM"/>
    </source>
</evidence>
<feature type="region of interest" description="Disordered" evidence="1">
    <location>
        <begin position="68"/>
        <end position="104"/>
    </location>
</feature>
<evidence type="ECO:0000256" key="1">
    <source>
        <dbReference type="SAM" id="MobiDB-lite"/>
    </source>
</evidence>
<proteinExistence type="predicted"/>
<name>A0A2W2BQJ3_9ACTN</name>
<feature type="compositionally biased region" description="Basic and acidic residues" evidence="1">
    <location>
        <begin position="87"/>
        <end position="96"/>
    </location>
</feature>
<keyword evidence="3" id="KW-1185">Reference proteome</keyword>
<gene>
    <name evidence="2" type="ORF">C1I99_25505</name>
</gene>
<sequence>MVGGSDPTGHSARRGWPRGARLLAAAVALVLALGAAAVVVTLSDPHRLAVAFSEGRVAAPTVTVAAGPGGLGAADESPAGRPGSRGAADEAAERPADGPALTAPLAGRHRASFDLVDPLTRLHLRVADLGDDLYRVSGPSDAGVRGQPEMLGDLVRLRVTPTDRPGPHAVDVMLNARVTWRLRVSGAVTEQRLDLTGARLAGVEIAGGATRTDLRLPQVAGTLVVRITGGVSRFDILVPDDLPVRVRATAGIGQATLHERRGDAVAAGAVLDAPGWDRSLDRLLVDLVAETTTLTVVGA</sequence>
<organism evidence="2 3">
    <name type="scientific">Micromonospora deserti</name>
    <dbReference type="NCBI Taxonomy" id="2070366"/>
    <lineage>
        <taxon>Bacteria</taxon>
        <taxon>Bacillati</taxon>
        <taxon>Actinomycetota</taxon>
        <taxon>Actinomycetes</taxon>
        <taxon>Micromonosporales</taxon>
        <taxon>Micromonosporaceae</taxon>
        <taxon>Micromonospora</taxon>
    </lineage>
</organism>
<evidence type="ECO:0000313" key="3">
    <source>
        <dbReference type="Proteomes" id="UP000248749"/>
    </source>
</evidence>
<comment type="caution">
    <text evidence="2">The sequence shown here is derived from an EMBL/GenBank/DDBJ whole genome shotgun (WGS) entry which is preliminary data.</text>
</comment>
<protein>
    <recommendedName>
        <fullName evidence="4">DUF2154 domain-containing protein</fullName>
    </recommendedName>
</protein>